<protein>
    <submittedName>
        <fullName evidence="1">Uncharacterized protein</fullName>
    </submittedName>
</protein>
<evidence type="ECO:0000313" key="1">
    <source>
        <dbReference type="EnsemblPlants" id="TuG1812G0100000127.01.T01.cds301392"/>
    </source>
</evidence>
<proteinExistence type="predicted"/>
<sequence>MLCHPTNAVELRVLQYIVQALDMMAKHKTVSSQWERTIVNLLNNPLWRSNDHEDVRPGLKS</sequence>
<reference evidence="1" key="2">
    <citation type="submission" date="2018-03" db="EMBL/GenBank/DDBJ databases">
        <title>The Triticum urartu genome reveals the dynamic nature of wheat genome evolution.</title>
        <authorList>
            <person name="Ling H."/>
            <person name="Ma B."/>
            <person name="Shi X."/>
            <person name="Liu H."/>
            <person name="Dong L."/>
            <person name="Sun H."/>
            <person name="Cao Y."/>
            <person name="Gao Q."/>
            <person name="Zheng S."/>
            <person name="Li Y."/>
            <person name="Yu Y."/>
            <person name="Du H."/>
            <person name="Qi M."/>
            <person name="Li Y."/>
            <person name="Yu H."/>
            <person name="Cui Y."/>
            <person name="Wang N."/>
            <person name="Chen C."/>
            <person name="Wu H."/>
            <person name="Zhao Y."/>
            <person name="Zhang J."/>
            <person name="Li Y."/>
            <person name="Zhou W."/>
            <person name="Zhang B."/>
            <person name="Hu W."/>
            <person name="Eijk M."/>
            <person name="Tang J."/>
            <person name="Witsenboer H."/>
            <person name="Zhao S."/>
            <person name="Li Z."/>
            <person name="Zhang A."/>
            <person name="Wang D."/>
            <person name="Liang C."/>
        </authorList>
    </citation>
    <scope>NUCLEOTIDE SEQUENCE [LARGE SCALE GENOMIC DNA]</scope>
    <source>
        <strain evidence="1">cv. G1812</strain>
    </source>
</reference>
<name>A0A8R7JVC7_TRIUA</name>
<dbReference type="Gramene" id="TuG1812G0100000127.01.T01">
    <property type="protein sequence ID" value="TuG1812G0100000127.01.T01.cds301392"/>
    <property type="gene ID" value="TuG1812G0100000127.01"/>
</dbReference>
<reference evidence="2" key="1">
    <citation type="journal article" date="2013" name="Nature">
        <title>Draft genome of the wheat A-genome progenitor Triticum urartu.</title>
        <authorList>
            <person name="Ling H.Q."/>
            <person name="Zhao S."/>
            <person name="Liu D."/>
            <person name="Wang J."/>
            <person name="Sun H."/>
            <person name="Zhang C."/>
            <person name="Fan H."/>
            <person name="Li D."/>
            <person name="Dong L."/>
            <person name="Tao Y."/>
            <person name="Gao C."/>
            <person name="Wu H."/>
            <person name="Li Y."/>
            <person name="Cui Y."/>
            <person name="Guo X."/>
            <person name="Zheng S."/>
            <person name="Wang B."/>
            <person name="Yu K."/>
            <person name="Liang Q."/>
            <person name="Yang W."/>
            <person name="Lou X."/>
            <person name="Chen J."/>
            <person name="Feng M."/>
            <person name="Jian J."/>
            <person name="Zhang X."/>
            <person name="Luo G."/>
            <person name="Jiang Y."/>
            <person name="Liu J."/>
            <person name="Wang Z."/>
            <person name="Sha Y."/>
            <person name="Zhang B."/>
            <person name="Wu H."/>
            <person name="Tang D."/>
            <person name="Shen Q."/>
            <person name="Xue P."/>
            <person name="Zou S."/>
            <person name="Wang X."/>
            <person name="Liu X."/>
            <person name="Wang F."/>
            <person name="Yang Y."/>
            <person name="An X."/>
            <person name="Dong Z."/>
            <person name="Zhang K."/>
            <person name="Zhang X."/>
            <person name="Luo M.C."/>
            <person name="Dvorak J."/>
            <person name="Tong Y."/>
            <person name="Wang J."/>
            <person name="Yang H."/>
            <person name="Li Z."/>
            <person name="Wang D."/>
            <person name="Zhang A."/>
            <person name="Wang J."/>
        </authorList>
    </citation>
    <scope>NUCLEOTIDE SEQUENCE</scope>
    <source>
        <strain evidence="2">cv. G1812</strain>
    </source>
</reference>
<evidence type="ECO:0000313" key="2">
    <source>
        <dbReference type="Proteomes" id="UP000015106"/>
    </source>
</evidence>
<accession>A0A8R7JVC7</accession>
<dbReference type="Proteomes" id="UP000015106">
    <property type="component" value="Chromosome 1"/>
</dbReference>
<organism evidence="1 2">
    <name type="scientific">Triticum urartu</name>
    <name type="common">Red wild einkorn</name>
    <name type="synonym">Crithodium urartu</name>
    <dbReference type="NCBI Taxonomy" id="4572"/>
    <lineage>
        <taxon>Eukaryota</taxon>
        <taxon>Viridiplantae</taxon>
        <taxon>Streptophyta</taxon>
        <taxon>Embryophyta</taxon>
        <taxon>Tracheophyta</taxon>
        <taxon>Spermatophyta</taxon>
        <taxon>Magnoliopsida</taxon>
        <taxon>Liliopsida</taxon>
        <taxon>Poales</taxon>
        <taxon>Poaceae</taxon>
        <taxon>BOP clade</taxon>
        <taxon>Pooideae</taxon>
        <taxon>Triticodae</taxon>
        <taxon>Triticeae</taxon>
        <taxon>Triticinae</taxon>
        <taxon>Triticum</taxon>
    </lineage>
</organism>
<dbReference type="EnsemblPlants" id="TuG1812G0100000127.01.T01">
    <property type="protein sequence ID" value="TuG1812G0100000127.01.T01.cds301392"/>
    <property type="gene ID" value="TuG1812G0100000127.01"/>
</dbReference>
<reference evidence="1" key="3">
    <citation type="submission" date="2022-06" db="UniProtKB">
        <authorList>
            <consortium name="EnsemblPlants"/>
        </authorList>
    </citation>
    <scope>IDENTIFICATION</scope>
</reference>
<dbReference type="AlphaFoldDB" id="A0A8R7JVC7"/>
<keyword evidence="2" id="KW-1185">Reference proteome</keyword>